<proteinExistence type="predicted"/>
<sequence length="42" mass="4812">QHNLDLYLITEPGKISNQQEINVDLIKAFIWIPILGVVHSQL</sequence>
<keyword evidence="2" id="KW-1185">Reference proteome</keyword>
<comment type="caution">
    <text evidence="1">The sequence shown here is derived from an EMBL/GenBank/DDBJ whole genome shotgun (WGS) entry which is preliminary data.</text>
</comment>
<dbReference type="EMBL" id="CAJVPW010052737">
    <property type="protein sequence ID" value="CAG8768747.1"/>
    <property type="molecule type" value="Genomic_DNA"/>
</dbReference>
<organism evidence="1 2">
    <name type="scientific">Cetraspora pellucida</name>
    <dbReference type="NCBI Taxonomy" id="1433469"/>
    <lineage>
        <taxon>Eukaryota</taxon>
        <taxon>Fungi</taxon>
        <taxon>Fungi incertae sedis</taxon>
        <taxon>Mucoromycota</taxon>
        <taxon>Glomeromycotina</taxon>
        <taxon>Glomeromycetes</taxon>
        <taxon>Diversisporales</taxon>
        <taxon>Gigasporaceae</taxon>
        <taxon>Cetraspora</taxon>
    </lineage>
</organism>
<name>A0ACA9QXV2_9GLOM</name>
<reference evidence="1" key="1">
    <citation type="submission" date="2021-06" db="EMBL/GenBank/DDBJ databases">
        <authorList>
            <person name="Kallberg Y."/>
            <person name="Tangrot J."/>
            <person name="Rosling A."/>
        </authorList>
    </citation>
    <scope>NUCLEOTIDE SEQUENCE</scope>
    <source>
        <strain evidence="1">28 12/20/2015</strain>
    </source>
</reference>
<feature type="non-terminal residue" evidence="1">
    <location>
        <position position="1"/>
    </location>
</feature>
<protein>
    <submittedName>
        <fullName evidence="1">15803_t:CDS:1</fullName>
    </submittedName>
</protein>
<evidence type="ECO:0000313" key="1">
    <source>
        <dbReference type="EMBL" id="CAG8768747.1"/>
    </source>
</evidence>
<evidence type="ECO:0000313" key="2">
    <source>
        <dbReference type="Proteomes" id="UP000789366"/>
    </source>
</evidence>
<dbReference type="Proteomes" id="UP000789366">
    <property type="component" value="Unassembled WGS sequence"/>
</dbReference>
<gene>
    <name evidence="1" type="ORF">SPELUC_LOCUS15636</name>
</gene>
<accession>A0ACA9QXV2</accession>